<feature type="compositionally biased region" description="Basic residues" evidence="1">
    <location>
        <begin position="462"/>
        <end position="476"/>
    </location>
</feature>
<feature type="compositionally biased region" description="Polar residues" evidence="1">
    <location>
        <begin position="440"/>
        <end position="453"/>
    </location>
</feature>
<dbReference type="Proteomes" id="UP000215902">
    <property type="component" value="Unassembled WGS sequence"/>
</dbReference>
<feature type="compositionally biased region" description="Low complexity" evidence="1">
    <location>
        <begin position="10"/>
        <end position="29"/>
    </location>
</feature>
<feature type="compositionally biased region" description="Polar residues" evidence="1">
    <location>
        <begin position="424"/>
        <end position="433"/>
    </location>
</feature>
<accession>A0A267F975</accession>
<feature type="compositionally biased region" description="Basic and acidic residues" evidence="1">
    <location>
        <begin position="237"/>
        <end position="253"/>
    </location>
</feature>
<dbReference type="AlphaFoldDB" id="A0A267F975"/>
<feature type="compositionally biased region" description="Basic and acidic residues" evidence="1">
    <location>
        <begin position="265"/>
        <end position="280"/>
    </location>
</feature>
<feature type="compositionally biased region" description="Pro residues" evidence="1">
    <location>
        <begin position="685"/>
        <end position="716"/>
    </location>
</feature>
<feature type="region of interest" description="Disordered" evidence="1">
    <location>
        <begin position="1"/>
        <end position="70"/>
    </location>
</feature>
<sequence>MTAVSHHEAASGASSSRPHSPSASSVASSQLDAIYRGNLPADSDDPDAAELSSSLGDTLERENRQEDQRRYLQQLSDIGRQIQDKLQPNALVDVGCGGGASTGNSDADDGKDNAADVSRCAAAATTGAPSRFSRIRKIKVIDSRSRTAVSSGESTPRRRSRHRSRASSSPSRSRSSSAAPVDRHGSWAAQADSEAFLPVAQLQQPSGKLSSLERLRGPPRDPLRPRRRSQSSGGSRSEMKPDVELESEPKPEPDLEPEPLPPVLTEHKAPATAAEMEKQDANATRLHVQMSLNWRQPAVAERGPQVEVEELEEEPAARRRKLPHPPPPERQRPTRATGEQGPLTDAQWGLEVAAEWGVGSPAEQSSAHAGVHLSSARVQLGAAAHSSENNELWPQRRKSRPEREAEQQQQQQQPKSQVEEQLRQLFTYSNSPLTVGGSNGYQTQRPPQEQLHQQGEDVYKYLPHRKRSSRQRKKRPLPPPAPEYSAAMATATARLVSVSADEADDDDDDDAVFEAVDGLVGDDRWHQNHHQHQPKRGQQYQHRYQDSNHQPRRQKPDQREHQHKQHQHYQNQQQRDSTAANSQSSSLPTSIRTSDLYPKGSETLTDAYRYRPSTDRYAAQVNLQYQRQEPPPQQPPQLTSPVPPVPPRRQRRSAGEAASADHLYKQIQVSPAPAVVPIQRKEQFMPPPPAPQPPPQPPPPPPPPPPPQPPPPPPPVHQQHYHLHNYHHHQQPQRPRKQDQQNQLWSSGKHRPISRGNRGQQQPAAVAESSLSRQRSNSLSSIQQSQQQPTYRQRPMEVPAAAAAALVTSGGSPVSATSNPASKRDEIRRIDSANAHADSDSHAGGSRQL</sequence>
<feature type="compositionally biased region" description="Acidic residues" evidence="1">
    <location>
        <begin position="501"/>
        <end position="512"/>
    </location>
</feature>
<feature type="compositionally biased region" description="Basic residues" evidence="1">
    <location>
        <begin position="719"/>
        <end position="735"/>
    </location>
</feature>
<dbReference type="EMBL" id="NIVC01001255">
    <property type="protein sequence ID" value="PAA70253.1"/>
    <property type="molecule type" value="Genomic_DNA"/>
</dbReference>
<feature type="compositionally biased region" description="Low complexity" evidence="1">
    <location>
        <begin position="166"/>
        <end position="180"/>
    </location>
</feature>
<keyword evidence="3" id="KW-1185">Reference proteome</keyword>
<reference evidence="2 3" key="1">
    <citation type="submission" date="2017-06" db="EMBL/GenBank/DDBJ databases">
        <title>A platform for efficient transgenesis in Macrostomum lignano, a flatworm model organism for stem cell research.</title>
        <authorList>
            <person name="Berezikov E."/>
        </authorList>
    </citation>
    <scope>NUCLEOTIDE SEQUENCE [LARGE SCALE GENOMIC DNA]</scope>
    <source>
        <strain evidence="2">DV1</strain>
        <tissue evidence="2">Whole organism</tissue>
    </source>
</reference>
<feature type="compositionally biased region" description="Polar residues" evidence="1">
    <location>
        <begin position="809"/>
        <end position="821"/>
    </location>
</feature>
<comment type="caution">
    <text evidence="2">The sequence shown here is derived from an EMBL/GenBank/DDBJ whole genome shotgun (WGS) entry which is preliminary data.</text>
</comment>
<feature type="compositionally biased region" description="Low complexity" evidence="1">
    <location>
        <begin position="407"/>
        <end position="416"/>
    </location>
</feature>
<organism evidence="2 3">
    <name type="scientific">Macrostomum lignano</name>
    <dbReference type="NCBI Taxonomy" id="282301"/>
    <lineage>
        <taxon>Eukaryota</taxon>
        <taxon>Metazoa</taxon>
        <taxon>Spiralia</taxon>
        <taxon>Lophotrochozoa</taxon>
        <taxon>Platyhelminthes</taxon>
        <taxon>Rhabditophora</taxon>
        <taxon>Macrostomorpha</taxon>
        <taxon>Macrostomida</taxon>
        <taxon>Macrostomidae</taxon>
        <taxon>Macrostomum</taxon>
    </lineage>
</organism>
<proteinExistence type="predicted"/>
<name>A0A267F975_9PLAT</name>
<feature type="region of interest" description="Disordered" evidence="1">
    <location>
        <begin position="91"/>
        <end position="849"/>
    </location>
</feature>
<evidence type="ECO:0000256" key="1">
    <source>
        <dbReference type="SAM" id="MobiDB-lite"/>
    </source>
</evidence>
<evidence type="ECO:0000313" key="2">
    <source>
        <dbReference type="EMBL" id="PAA70253.1"/>
    </source>
</evidence>
<feature type="compositionally biased region" description="Low complexity" evidence="1">
    <location>
        <begin position="769"/>
        <end position="788"/>
    </location>
</feature>
<gene>
    <name evidence="2" type="ORF">BOX15_Mlig008316g1</name>
</gene>
<feature type="compositionally biased region" description="Basic and acidic residues" evidence="1">
    <location>
        <begin position="58"/>
        <end position="70"/>
    </location>
</feature>
<feature type="compositionally biased region" description="Basic and acidic residues" evidence="1">
    <location>
        <begin position="211"/>
        <end position="224"/>
    </location>
</feature>
<feature type="compositionally biased region" description="Polar residues" evidence="1">
    <location>
        <begin position="575"/>
        <end position="593"/>
    </location>
</feature>
<evidence type="ECO:0000313" key="3">
    <source>
        <dbReference type="Proteomes" id="UP000215902"/>
    </source>
</evidence>
<feature type="compositionally biased region" description="Basic and acidic residues" evidence="1">
    <location>
        <begin position="822"/>
        <end position="841"/>
    </location>
</feature>
<protein>
    <submittedName>
        <fullName evidence="2">Uncharacterized protein</fullName>
    </submittedName>
</protein>